<dbReference type="Gene3D" id="3.55.50.30">
    <property type="match status" value="1"/>
</dbReference>
<feature type="domain" description="FecR protein" evidence="2">
    <location>
        <begin position="145"/>
        <end position="232"/>
    </location>
</feature>
<dbReference type="EMBL" id="JAUJEA010000001">
    <property type="protein sequence ID" value="MDN5200684.1"/>
    <property type="molecule type" value="Genomic_DNA"/>
</dbReference>
<feature type="domain" description="Protein FecR C-terminal" evidence="3">
    <location>
        <begin position="278"/>
        <end position="345"/>
    </location>
</feature>
<reference evidence="4" key="1">
    <citation type="submission" date="2023-06" db="EMBL/GenBank/DDBJ databases">
        <title>Genomic of Parafulvivirga corallium.</title>
        <authorList>
            <person name="Wang G."/>
        </authorList>
    </citation>
    <scope>NUCLEOTIDE SEQUENCE</scope>
    <source>
        <strain evidence="4">BMA10</strain>
    </source>
</reference>
<evidence type="ECO:0000313" key="5">
    <source>
        <dbReference type="Proteomes" id="UP001172082"/>
    </source>
</evidence>
<dbReference type="Gene3D" id="2.60.120.1440">
    <property type="match status" value="1"/>
</dbReference>
<evidence type="ECO:0000313" key="4">
    <source>
        <dbReference type="EMBL" id="MDN5200684.1"/>
    </source>
</evidence>
<proteinExistence type="predicted"/>
<evidence type="ECO:0000256" key="1">
    <source>
        <dbReference type="SAM" id="Phobius"/>
    </source>
</evidence>
<comment type="caution">
    <text evidence="4">The sequence shown here is derived from an EMBL/GenBank/DDBJ whole genome shotgun (WGS) entry which is preliminary data.</text>
</comment>
<organism evidence="4 5">
    <name type="scientific">Splendidivirga corallicola</name>
    <dbReference type="NCBI Taxonomy" id="3051826"/>
    <lineage>
        <taxon>Bacteria</taxon>
        <taxon>Pseudomonadati</taxon>
        <taxon>Bacteroidota</taxon>
        <taxon>Cytophagia</taxon>
        <taxon>Cytophagales</taxon>
        <taxon>Splendidivirgaceae</taxon>
        <taxon>Splendidivirga</taxon>
    </lineage>
</organism>
<name>A0ABT8KKB8_9BACT</name>
<dbReference type="PANTHER" id="PTHR30273:SF2">
    <property type="entry name" value="PROTEIN FECR"/>
    <property type="match status" value="1"/>
</dbReference>
<keyword evidence="5" id="KW-1185">Reference proteome</keyword>
<evidence type="ECO:0000259" key="2">
    <source>
        <dbReference type="Pfam" id="PF04773"/>
    </source>
</evidence>
<dbReference type="Pfam" id="PF16344">
    <property type="entry name" value="FecR_C"/>
    <property type="match status" value="1"/>
</dbReference>
<dbReference type="InterPro" id="IPR012373">
    <property type="entry name" value="Ferrdict_sens_TM"/>
</dbReference>
<protein>
    <submittedName>
        <fullName evidence="4">FecR domain-containing protein</fullName>
    </submittedName>
</protein>
<keyword evidence="1" id="KW-0472">Membrane</keyword>
<dbReference type="InterPro" id="IPR032508">
    <property type="entry name" value="FecR_C"/>
</dbReference>
<dbReference type="RefSeq" id="WP_346750706.1">
    <property type="nucleotide sequence ID" value="NZ_JAUJEA010000001.1"/>
</dbReference>
<evidence type="ECO:0000259" key="3">
    <source>
        <dbReference type="Pfam" id="PF16344"/>
    </source>
</evidence>
<feature type="transmembrane region" description="Helical" evidence="1">
    <location>
        <begin position="107"/>
        <end position="126"/>
    </location>
</feature>
<sequence>MKNQEFRNIQYLVENEEFRKEVLLLNNDEALPAHLIAAFKDFDLQDLKVARQIISSSNMESKSVNYSNKDQIWKKITKVADEFDRQNRNDRLSVYKKTPIWRSAMKYAAVFIVLFLAVVWGIYYNLGEEQPVVQETQLTIKSNPPGQKSRIQLTDGSVVHLNAESELRYKEGFSVDQRKIHLRGEAYFEVAEDKTRPFTVITDHISVTALGTEFNVNAFLKNIKVALVEGSVLVNNTTNSDQIILNPSEVALFDSKFDKLKRTEESAESLSVWRNRIIYFEDTPLDEALEILSRWYAVEISVQGAPLAPITVSGKFKNMSLELLLENLGYSLKFDYEINGKDILIKFK</sequence>
<dbReference type="InterPro" id="IPR006860">
    <property type="entry name" value="FecR"/>
</dbReference>
<dbReference type="PANTHER" id="PTHR30273">
    <property type="entry name" value="PERIPLASMIC SIGNAL SENSOR AND SIGMA FACTOR ACTIVATOR FECR-RELATED"/>
    <property type="match status" value="1"/>
</dbReference>
<keyword evidence="1" id="KW-1133">Transmembrane helix</keyword>
<dbReference type="PIRSF" id="PIRSF018266">
    <property type="entry name" value="FecR"/>
    <property type="match status" value="1"/>
</dbReference>
<dbReference type="Proteomes" id="UP001172082">
    <property type="component" value="Unassembled WGS sequence"/>
</dbReference>
<keyword evidence="1" id="KW-0812">Transmembrane</keyword>
<accession>A0ABT8KKB8</accession>
<gene>
    <name evidence="4" type="ORF">QQ008_04910</name>
</gene>
<dbReference type="Pfam" id="PF04773">
    <property type="entry name" value="FecR"/>
    <property type="match status" value="1"/>
</dbReference>